<dbReference type="GeneID" id="39582900"/>
<dbReference type="AlphaFoldDB" id="A0A3N2PNY0"/>
<reference evidence="1 2" key="1">
    <citation type="journal article" date="2018" name="Mol. Ecol.">
        <title>The obligate alkalophilic soda-lake fungus Sodiomyces alkalinus has shifted to a protein diet.</title>
        <authorList>
            <person name="Grum-Grzhimaylo A.A."/>
            <person name="Falkoski D.L."/>
            <person name="van den Heuvel J."/>
            <person name="Valero-Jimenez C.A."/>
            <person name="Min B."/>
            <person name="Choi I.G."/>
            <person name="Lipzen A."/>
            <person name="Daum C.G."/>
            <person name="Aanen D.K."/>
            <person name="Tsang A."/>
            <person name="Henrissat B."/>
            <person name="Bilanenko E.N."/>
            <person name="de Vries R.P."/>
            <person name="van Kan J.A.L."/>
            <person name="Grigoriev I.V."/>
            <person name="Debets A.J.M."/>
        </authorList>
    </citation>
    <scope>NUCLEOTIDE SEQUENCE [LARGE SCALE GENOMIC DNA]</scope>
    <source>
        <strain evidence="1 2">F11</strain>
    </source>
</reference>
<accession>A0A3N2PNY0</accession>
<evidence type="ECO:0000313" key="2">
    <source>
        <dbReference type="Proteomes" id="UP000272025"/>
    </source>
</evidence>
<dbReference type="Proteomes" id="UP000272025">
    <property type="component" value="Unassembled WGS sequence"/>
</dbReference>
<evidence type="ECO:0000313" key="1">
    <source>
        <dbReference type="EMBL" id="ROT36227.1"/>
    </source>
</evidence>
<sequence>MLRNKILTAIIWKRPMWYSDPVRDLPRSREYKCSSSFRQTVCGHHVWTSRSVLSWGHCERQSKANPIEFSIRDRKCPIRPSSSNSMTFQPDMPVKCLRLNVPLPMTLLAASLHQLEIAVLSREHISHPSSLAADFRQLIDNVEGKRTSNKGGVVLDEDKRTNLVTILY</sequence>
<protein>
    <submittedName>
        <fullName evidence="1">Uncharacterized protein</fullName>
    </submittedName>
</protein>
<dbReference type="EMBL" id="ML119059">
    <property type="protein sequence ID" value="ROT36227.1"/>
    <property type="molecule type" value="Genomic_DNA"/>
</dbReference>
<proteinExistence type="predicted"/>
<name>A0A3N2PNY0_SODAK</name>
<keyword evidence="2" id="KW-1185">Reference proteome</keyword>
<organism evidence="1 2">
    <name type="scientific">Sodiomyces alkalinus (strain CBS 110278 / VKM F-3762 / F11)</name>
    <name type="common">Alkaliphilic filamentous fungus</name>
    <dbReference type="NCBI Taxonomy" id="1314773"/>
    <lineage>
        <taxon>Eukaryota</taxon>
        <taxon>Fungi</taxon>
        <taxon>Dikarya</taxon>
        <taxon>Ascomycota</taxon>
        <taxon>Pezizomycotina</taxon>
        <taxon>Sordariomycetes</taxon>
        <taxon>Hypocreomycetidae</taxon>
        <taxon>Glomerellales</taxon>
        <taxon>Plectosphaerellaceae</taxon>
        <taxon>Sodiomyces</taxon>
    </lineage>
</organism>
<gene>
    <name evidence="1" type="ORF">SODALDRAFT_362002</name>
</gene>
<dbReference type="RefSeq" id="XP_028464033.1">
    <property type="nucleotide sequence ID" value="XM_028614422.1"/>
</dbReference>